<keyword evidence="1" id="KW-0472">Membrane</keyword>
<dbReference type="KEGG" id="dvn:HQ394_16900"/>
<organism evidence="2 3">
    <name type="scientific">Defluviicoccus vanus</name>
    <dbReference type="NCBI Taxonomy" id="111831"/>
    <lineage>
        <taxon>Bacteria</taxon>
        <taxon>Pseudomonadati</taxon>
        <taxon>Pseudomonadota</taxon>
        <taxon>Alphaproteobacteria</taxon>
        <taxon>Rhodospirillales</taxon>
        <taxon>Rhodospirillaceae</taxon>
        <taxon>Defluviicoccus</taxon>
    </lineage>
</organism>
<sequence length="99" mass="11046">MAELDQRLDRLEAGLPGFAAKAVSSLRQPRAVWLRIPIALLFIGGGFLGFLPILGFWMLPVGVLLLAHDVPVILRPALRALSWTERSWSQMKSRLTRKA</sequence>
<dbReference type="EMBL" id="CP053923">
    <property type="protein sequence ID" value="QNT71397.1"/>
    <property type="molecule type" value="Genomic_DNA"/>
</dbReference>
<feature type="transmembrane region" description="Helical" evidence="1">
    <location>
        <begin position="32"/>
        <end position="51"/>
    </location>
</feature>
<evidence type="ECO:0000256" key="1">
    <source>
        <dbReference type="SAM" id="Phobius"/>
    </source>
</evidence>
<accession>A0A7H1N6R1</accession>
<evidence type="ECO:0000313" key="3">
    <source>
        <dbReference type="Proteomes" id="UP000516369"/>
    </source>
</evidence>
<keyword evidence="1" id="KW-0812">Transmembrane</keyword>
<reference evidence="2 3" key="1">
    <citation type="submission" date="2020-05" db="EMBL/GenBank/DDBJ databases">
        <title>Complete closed genome sequence of Defluviicoccus vanus.</title>
        <authorList>
            <person name="Bessarab I."/>
            <person name="Arumugam K."/>
            <person name="Maszenan A.M."/>
            <person name="Seviour R.J."/>
            <person name="Williams R.B."/>
        </authorList>
    </citation>
    <scope>NUCLEOTIDE SEQUENCE [LARGE SCALE GENOMIC DNA]</scope>
    <source>
        <strain evidence="2 3">Ben 114</strain>
    </source>
</reference>
<name>A0A7H1N6R1_9PROT</name>
<dbReference type="Proteomes" id="UP000516369">
    <property type="component" value="Chromosome"/>
</dbReference>
<keyword evidence="3" id="KW-1185">Reference proteome</keyword>
<gene>
    <name evidence="2" type="ORF">HQ394_16900</name>
</gene>
<protein>
    <recommendedName>
        <fullName evidence="4">Tryptophan synthase subunit beta</fullName>
    </recommendedName>
</protein>
<proteinExistence type="predicted"/>
<evidence type="ECO:0000313" key="2">
    <source>
        <dbReference type="EMBL" id="QNT71397.1"/>
    </source>
</evidence>
<evidence type="ECO:0008006" key="4">
    <source>
        <dbReference type="Google" id="ProtNLM"/>
    </source>
</evidence>
<dbReference type="AlphaFoldDB" id="A0A7H1N6R1"/>
<keyword evidence="1" id="KW-1133">Transmembrane helix</keyword>